<keyword evidence="4" id="KW-1185">Reference proteome</keyword>
<dbReference type="Proteomes" id="UP000594468">
    <property type="component" value="Chromosome"/>
</dbReference>
<dbReference type="InterPro" id="IPR028994">
    <property type="entry name" value="Integrin_alpha_N"/>
</dbReference>
<dbReference type="AlphaFoldDB" id="A0A7S8IG86"/>
<gene>
    <name evidence="3" type="ORF">G4Y79_08055</name>
</gene>
<evidence type="ECO:0000313" key="4">
    <source>
        <dbReference type="Proteomes" id="UP000594468"/>
    </source>
</evidence>
<dbReference type="SUPFAM" id="SSF69318">
    <property type="entry name" value="Integrin alpha N-terminal domain"/>
    <property type="match status" value="1"/>
</dbReference>
<dbReference type="Pfam" id="PF07593">
    <property type="entry name" value="UnbV_ASPIC"/>
    <property type="match status" value="1"/>
</dbReference>
<dbReference type="InterPro" id="IPR013517">
    <property type="entry name" value="FG-GAP"/>
</dbReference>
<dbReference type="Pfam" id="PF13517">
    <property type="entry name" value="FG-GAP_3"/>
    <property type="match status" value="2"/>
</dbReference>
<dbReference type="KEGG" id="pmet:G4Y79_08055"/>
<reference evidence="3 4" key="1">
    <citation type="submission" date="2020-02" db="EMBL/GenBank/DDBJ databases">
        <authorList>
            <person name="Zheng R.K."/>
            <person name="Sun C.M."/>
        </authorList>
    </citation>
    <scope>NUCLEOTIDE SEQUENCE [LARGE SCALE GENOMIC DNA]</scope>
    <source>
        <strain evidence="4">rifampicinis</strain>
    </source>
</reference>
<keyword evidence="1" id="KW-0732">Signal</keyword>
<evidence type="ECO:0000313" key="3">
    <source>
        <dbReference type="EMBL" id="QPC84314.1"/>
    </source>
</evidence>
<evidence type="ECO:0000256" key="1">
    <source>
        <dbReference type="ARBA" id="ARBA00022729"/>
    </source>
</evidence>
<accession>A0A7S8IG86</accession>
<proteinExistence type="predicted"/>
<dbReference type="PANTHER" id="PTHR16026">
    <property type="entry name" value="CARTILAGE ACIDIC PROTEIN 1"/>
    <property type="match status" value="1"/>
</dbReference>
<name>A0A7S8IG86_9CHLR</name>
<feature type="domain" description="ASPIC/UnbV" evidence="2">
    <location>
        <begin position="381"/>
        <end position="447"/>
    </location>
</feature>
<dbReference type="InterPro" id="IPR011519">
    <property type="entry name" value="UnbV_ASPIC"/>
</dbReference>
<dbReference type="PANTHER" id="PTHR16026:SF0">
    <property type="entry name" value="CARTILAGE ACIDIC PROTEIN 1"/>
    <property type="match status" value="1"/>
</dbReference>
<dbReference type="RefSeq" id="WP_195172377.1">
    <property type="nucleotide sequence ID" value="NZ_CP062983.1"/>
</dbReference>
<dbReference type="EMBL" id="CP062983">
    <property type="protein sequence ID" value="QPC84314.1"/>
    <property type="molecule type" value="Genomic_DNA"/>
</dbReference>
<sequence>MFIDRSALLQGNSERLHYGICVTDIDGDGHFEWFVAGFGVPNRAYKWTGQDYQDIAPRTLADARRQALGLAACDIDANGREEIYVLNTDTFGGAKRFADRLFAYGDSWVDLFELPQNKDALNLTSGRSVVAIDRNGNGLYGLFVANYGGPMRLYELDDDGILRDVAPEAGLDLVTGGRGLVALPIVSNRMDIFAGNEHGPNFLFRNKGDGTFEEIAAQLGIGDPFEHVRGIAVLDTNSDGRFDLVYGNWEGPHRMFVQSTDGIWDDIAPPEMAQPSRIRTVIAADFDNDGYEELFFNNIGEPNRLFALRDGDWESIPIGDALEPDGLGTGAAVADTDGDGRLELLIAHGESSPQPLSLYHTVPNLNHYLRVLPLTRYGAPARGAIVMLQTSTRIQRRAIDAGSGYLCQMEPVAHFGLGQEMAVERVIVHWPDGRTYQVDNPLIDQLLRVPYPTD</sequence>
<dbReference type="InterPro" id="IPR027039">
    <property type="entry name" value="Crtac1"/>
</dbReference>
<evidence type="ECO:0000259" key="2">
    <source>
        <dbReference type="Pfam" id="PF07593"/>
    </source>
</evidence>
<protein>
    <submittedName>
        <fullName evidence="3">CRTAC1 family protein</fullName>
    </submittedName>
</protein>
<organism evidence="3 4">
    <name type="scientific">Phototrophicus methaneseepsis</name>
    <dbReference type="NCBI Taxonomy" id="2710758"/>
    <lineage>
        <taxon>Bacteria</taxon>
        <taxon>Bacillati</taxon>
        <taxon>Chloroflexota</taxon>
        <taxon>Candidatus Thermofontia</taxon>
        <taxon>Phototrophicales</taxon>
        <taxon>Phototrophicaceae</taxon>
        <taxon>Phototrophicus</taxon>
    </lineage>
</organism>